<comment type="caution">
    <text evidence="12">The sequence shown here is derived from an EMBL/GenBank/DDBJ whole genome shotgun (WGS) entry which is preliminary data.</text>
</comment>
<dbReference type="GO" id="GO:0008270">
    <property type="term" value="F:zinc ion binding"/>
    <property type="evidence" value="ECO:0007669"/>
    <property type="project" value="UniProtKB-KW"/>
</dbReference>
<dbReference type="EMBL" id="MPUH01001484">
    <property type="protein sequence ID" value="OMJ67506.1"/>
    <property type="molecule type" value="Genomic_DNA"/>
</dbReference>
<comment type="subcellular location">
    <subcellularLocation>
        <location evidence="1">Membrane</location>
        <topology evidence="1">Multi-pass membrane protein</topology>
    </subcellularLocation>
</comment>
<evidence type="ECO:0000256" key="2">
    <source>
        <dbReference type="ARBA" id="ARBA00022679"/>
    </source>
</evidence>
<dbReference type="PANTHER" id="PTHR46065:SF3">
    <property type="entry name" value="FI20425P1"/>
    <property type="match status" value="1"/>
</dbReference>
<dbReference type="SUPFAM" id="SSF57850">
    <property type="entry name" value="RING/U-box"/>
    <property type="match status" value="1"/>
</dbReference>
<dbReference type="GO" id="GO:0016020">
    <property type="term" value="C:membrane"/>
    <property type="evidence" value="ECO:0007669"/>
    <property type="project" value="UniProtKB-SubCell"/>
</dbReference>
<dbReference type="Proteomes" id="UP000187209">
    <property type="component" value="Unassembled WGS sequence"/>
</dbReference>
<evidence type="ECO:0000259" key="11">
    <source>
        <dbReference type="PROSITE" id="PS51292"/>
    </source>
</evidence>
<gene>
    <name evidence="12" type="ORF">SteCoe_35308</name>
</gene>
<keyword evidence="9 10" id="KW-0472">Membrane</keyword>
<evidence type="ECO:0000256" key="3">
    <source>
        <dbReference type="ARBA" id="ARBA00022692"/>
    </source>
</evidence>
<evidence type="ECO:0000256" key="9">
    <source>
        <dbReference type="ARBA" id="ARBA00023136"/>
    </source>
</evidence>
<keyword evidence="13" id="KW-1185">Reference proteome</keyword>
<evidence type="ECO:0000256" key="1">
    <source>
        <dbReference type="ARBA" id="ARBA00004141"/>
    </source>
</evidence>
<evidence type="ECO:0000256" key="6">
    <source>
        <dbReference type="ARBA" id="ARBA00022786"/>
    </source>
</evidence>
<evidence type="ECO:0000256" key="10">
    <source>
        <dbReference type="SAM" id="Phobius"/>
    </source>
</evidence>
<dbReference type="OrthoDB" id="412381at2759"/>
<protein>
    <recommendedName>
        <fullName evidence="11">RING-CH-type domain-containing protein</fullName>
    </recommendedName>
</protein>
<dbReference type="PANTHER" id="PTHR46065">
    <property type="entry name" value="E3 UBIQUITIN-PROTEIN LIGASE MARCH 2/3 FAMILY MEMBER"/>
    <property type="match status" value="1"/>
</dbReference>
<dbReference type="PROSITE" id="PS51292">
    <property type="entry name" value="ZF_RING_CH"/>
    <property type="match status" value="1"/>
</dbReference>
<evidence type="ECO:0000256" key="5">
    <source>
        <dbReference type="ARBA" id="ARBA00022771"/>
    </source>
</evidence>
<sequence length="205" mass="23694">MEEQNIKVCRVCFEDETVEKKLISPCLCKGSSKYIHEDCLYSWISCQADTKNIRKCEVCKFAYNIQVKTVKKFDPKRGLAENPQFICYLGILLLVLSVMLILLYVLITNSYIDPERSIGYFVGILTIFGFSLICLFAITVKLFKHICYIDTKETYKIFPIQGDEIEMNTTNILQSQNRIESQGNYEHVLELNEVEDGIEVTIELK</sequence>
<evidence type="ECO:0000256" key="8">
    <source>
        <dbReference type="ARBA" id="ARBA00022989"/>
    </source>
</evidence>
<keyword evidence="8 10" id="KW-1133">Transmembrane helix</keyword>
<organism evidence="12 13">
    <name type="scientific">Stentor coeruleus</name>
    <dbReference type="NCBI Taxonomy" id="5963"/>
    <lineage>
        <taxon>Eukaryota</taxon>
        <taxon>Sar</taxon>
        <taxon>Alveolata</taxon>
        <taxon>Ciliophora</taxon>
        <taxon>Postciliodesmatophora</taxon>
        <taxon>Heterotrichea</taxon>
        <taxon>Heterotrichida</taxon>
        <taxon>Stentoridae</taxon>
        <taxon>Stentor</taxon>
    </lineage>
</organism>
<dbReference type="Gene3D" id="3.30.40.10">
    <property type="entry name" value="Zinc/RING finger domain, C3HC4 (zinc finger)"/>
    <property type="match status" value="1"/>
</dbReference>
<keyword evidence="6" id="KW-0833">Ubl conjugation pathway</keyword>
<evidence type="ECO:0000256" key="4">
    <source>
        <dbReference type="ARBA" id="ARBA00022723"/>
    </source>
</evidence>
<keyword evidence="4" id="KW-0479">Metal-binding</keyword>
<proteinExistence type="predicted"/>
<evidence type="ECO:0000313" key="12">
    <source>
        <dbReference type="EMBL" id="OMJ67506.1"/>
    </source>
</evidence>
<accession>A0A1R2ASN5</accession>
<dbReference type="SMART" id="SM00744">
    <property type="entry name" value="RINGv"/>
    <property type="match status" value="1"/>
</dbReference>
<name>A0A1R2ASN5_9CILI</name>
<dbReference type="InterPro" id="IPR013083">
    <property type="entry name" value="Znf_RING/FYVE/PHD"/>
</dbReference>
<dbReference type="AlphaFoldDB" id="A0A1R2ASN5"/>
<keyword evidence="7" id="KW-0862">Zinc</keyword>
<feature type="domain" description="RING-CH-type" evidence="11">
    <location>
        <begin position="1"/>
        <end position="66"/>
    </location>
</feature>
<dbReference type="GO" id="GO:0016740">
    <property type="term" value="F:transferase activity"/>
    <property type="evidence" value="ECO:0007669"/>
    <property type="project" value="UniProtKB-KW"/>
</dbReference>
<keyword evidence="2" id="KW-0808">Transferase</keyword>
<feature type="transmembrane region" description="Helical" evidence="10">
    <location>
        <begin position="85"/>
        <end position="106"/>
    </location>
</feature>
<evidence type="ECO:0000313" key="13">
    <source>
        <dbReference type="Proteomes" id="UP000187209"/>
    </source>
</evidence>
<dbReference type="CDD" id="cd16495">
    <property type="entry name" value="RING_CH-C4HC3_MARCH"/>
    <property type="match status" value="1"/>
</dbReference>
<keyword evidence="3 10" id="KW-0812">Transmembrane</keyword>
<dbReference type="InterPro" id="IPR011016">
    <property type="entry name" value="Znf_RING-CH"/>
</dbReference>
<dbReference type="Pfam" id="PF12906">
    <property type="entry name" value="RINGv"/>
    <property type="match status" value="1"/>
</dbReference>
<keyword evidence="5" id="KW-0863">Zinc-finger</keyword>
<feature type="transmembrane region" description="Helical" evidence="10">
    <location>
        <begin position="118"/>
        <end position="143"/>
    </location>
</feature>
<evidence type="ECO:0000256" key="7">
    <source>
        <dbReference type="ARBA" id="ARBA00022833"/>
    </source>
</evidence>
<reference evidence="12 13" key="1">
    <citation type="submission" date="2016-11" db="EMBL/GenBank/DDBJ databases">
        <title>The macronuclear genome of Stentor coeruleus: a giant cell with tiny introns.</title>
        <authorList>
            <person name="Slabodnick M."/>
            <person name="Ruby J.G."/>
            <person name="Reiff S.B."/>
            <person name="Swart E.C."/>
            <person name="Gosai S."/>
            <person name="Prabakaran S."/>
            <person name="Witkowska E."/>
            <person name="Larue G.E."/>
            <person name="Fisher S."/>
            <person name="Freeman R.M."/>
            <person name="Gunawardena J."/>
            <person name="Chu W."/>
            <person name="Stover N.A."/>
            <person name="Gregory B.D."/>
            <person name="Nowacki M."/>
            <person name="Derisi J."/>
            <person name="Roy S.W."/>
            <person name="Marshall W.F."/>
            <person name="Sood P."/>
        </authorList>
    </citation>
    <scope>NUCLEOTIDE SEQUENCE [LARGE SCALE GENOMIC DNA]</scope>
    <source>
        <strain evidence="12">WM001</strain>
    </source>
</reference>